<dbReference type="Pfam" id="PF10604">
    <property type="entry name" value="Polyketide_cyc2"/>
    <property type="match status" value="1"/>
</dbReference>
<gene>
    <name evidence="1" type="ORF">HLB23_13640</name>
</gene>
<name>A0A849BWC0_9NOCA</name>
<dbReference type="SUPFAM" id="SSF55961">
    <property type="entry name" value="Bet v1-like"/>
    <property type="match status" value="1"/>
</dbReference>
<comment type="caution">
    <text evidence="1">The sequence shown here is derived from an EMBL/GenBank/DDBJ whole genome shotgun (WGS) entry which is preliminary data.</text>
</comment>
<evidence type="ECO:0000313" key="1">
    <source>
        <dbReference type="EMBL" id="NNH70893.1"/>
    </source>
</evidence>
<dbReference type="Proteomes" id="UP000586827">
    <property type="component" value="Unassembled WGS sequence"/>
</dbReference>
<dbReference type="InterPro" id="IPR019587">
    <property type="entry name" value="Polyketide_cyclase/dehydratase"/>
</dbReference>
<dbReference type="AlphaFoldDB" id="A0A849BWC0"/>
<dbReference type="Gene3D" id="3.30.530.20">
    <property type="match status" value="1"/>
</dbReference>
<sequence>MPRSHQLSPFAEDFFDSAPIIYRIDTHIPVSPERAWTELTRNDTLDWCSEINSIEFTSPEPHGVETTRSAVLGHGLVKLSEKYFIWEAVPGSGRYRNAFLVTDANIPGLRRFGECTEVVADGAGSRLRWTFAVELATSSKIAHSVVGGVFRVPLGRVKSDTIKHFRNL</sequence>
<reference evidence="1 2" key="1">
    <citation type="submission" date="2020-05" db="EMBL/GenBank/DDBJ databases">
        <title>MicrobeNet Type strains.</title>
        <authorList>
            <person name="Nicholson A.C."/>
        </authorList>
    </citation>
    <scope>NUCLEOTIDE SEQUENCE [LARGE SCALE GENOMIC DNA]</scope>
    <source>
        <strain evidence="1 2">JCM 3224</strain>
    </source>
</reference>
<evidence type="ECO:0000313" key="2">
    <source>
        <dbReference type="Proteomes" id="UP000586827"/>
    </source>
</evidence>
<accession>A0A849BWC0</accession>
<protein>
    <submittedName>
        <fullName evidence="1">SRPBCC family protein</fullName>
    </submittedName>
</protein>
<organism evidence="1 2">
    <name type="scientific">Nocardia uniformis</name>
    <dbReference type="NCBI Taxonomy" id="53432"/>
    <lineage>
        <taxon>Bacteria</taxon>
        <taxon>Bacillati</taxon>
        <taxon>Actinomycetota</taxon>
        <taxon>Actinomycetes</taxon>
        <taxon>Mycobacteriales</taxon>
        <taxon>Nocardiaceae</taxon>
        <taxon>Nocardia</taxon>
    </lineage>
</organism>
<dbReference type="EMBL" id="JABELX010000004">
    <property type="protein sequence ID" value="NNH70893.1"/>
    <property type="molecule type" value="Genomic_DNA"/>
</dbReference>
<keyword evidence="2" id="KW-1185">Reference proteome</keyword>
<proteinExistence type="predicted"/>
<dbReference type="InterPro" id="IPR023393">
    <property type="entry name" value="START-like_dom_sf"/>
</dbReference>